<dbReference type="Proteomes" id="UP000006633">
    <property type="component" value="Chromosome"/>
</dbReference>
<protein>
    <recommendedName>
        <fullName evidence="4">Flippase-like domain-containing protein</fullName>
    </recommendedName>
</protein>
<name>D6ZYR8_ANCN5</name>
<proteinExistence type="predicted"/>
<sequence>MKRLLHWAGGALAIIGGVFVVLRLRQHAAGIDFERLTGAHLAVLVLLAMVYGGANTFLALAWRNLLAFCRETTTRRWAIYAYGSSQLAKYIPGNIFQFAGRLAIGMADGYGGWALARSTLWELGLISVAGAIYGCLALNLVFKDIPTFASLLAFALALAAAIALSARFLSRHVAIALGEQALFLALSGAVFVGCLVIAAPEIDAAPGRLVAVAGAFVLSWLVGLVTPGAPAGLGVREAVLLVLLAGIGTEPEVLLAVLLGRIVNVVGDALFFGVGTALGRMRK</sequence>
<gene>
    <name evidence="2" type="ordered locus">Snov_3767</name>
</gene>
<keyword evidence="1" id="KW-0812">Transmembrane</keyword>
<feature type="transmembrane region" description="Helical" evidence="1">
    <location>
        <begin position="255"/>
        <end position="278"/>
    </location>
</feature>
<evidence type="ECO:0008006" key="4">
    <source>
        <dbReference type="Google" id="ProtNLM"/>
    </source>
</evidence>
<evidence type="ECO:0000313" key="3">
    <source>
        <dbReference type="Proteomes" id="UP000006633"/>
    </source>
</evidence>
<keyword evidence="3" id="KW-1185">Reference proteome</keyword>
<feature type="transmembrane region" description="Helical" evidence="1">
    <location>
        <begin position="181"/>
        <end position="199"/>
    </location>
</feature>
<feature type="transmembrane region" description="Helical" evidence="1">
    <location>
        <begin position="123"/>
        <end position="142"/>
    </location>
</feature>
<dbReference type="OrthoDB" id="2542372at2"/>
<dbReference type="EMBL" id="CP002026">
    <property type="protein sequence ID" value="ADH91037.1"/>
    <property type="molecule type" value="Genomic_DNA"/>
</dbReference>
<evidence type="ECO:0000313" key="2">
    <source>
        <dbReference type="EMBL" id="ADH91037.1"/>
    </source>
</evidence>
<keyword evidence="1" id="KW-1133">Transmembrane helix</keyword>
<dbReference type="AlphaFoldDB" id="D6ZYR8"/>
<organism evidence="2 3">
    <name type="scientific">Ancylobacter novellus (strain ATCC 8093 / DSM 506 / JCM 20403 / CCM 1077 / IAM 12100 / NBRC 12443 / NCIMB 10456)</name>
    <name type="common">Starkeya novella</name>
    <dbReference type="NCBI Taxonomy" id="639283"/>
    <lineage>
        <taxon>Bacteria</taxon>
        <taxon>Pseudomonadati</taxon>
        <taxon>Pseudomonadota</taxon>
        <taxon>Alphaproteobacteria</taxon>
        <taxon>Hyphomicrobiales</taxon>
        <taxon>Xanthobacteraceae</taxon>
        <taxon>Ancylobacter</taxon>
    </lineage>
</organism>
<keyword evidence="1" id="KW-0472">Membrane</keyword>
<feature type="transmembrane region" description="Helical" evidence="1">
    <location>
        <begin position="39"/>
        <end position="62"/>
    </location>
</feature>
<dbReference type="eggNOG" id="COG0392">
    <property type="taxonomic scope" value="Bacteria"/>
</dbReference>
<dbReference type="HOGENOM" id="CLU_051659_1_0_5"/>
<dbReference type="KEGG" id="sno:Snov_3767"/>
<dbReference type="STRING" id="639283.Snov_3767"/>
<reference evidence="2 3" key="1">
    <citation type="journal article" date="2012" name="Stand. Genomic Sci.">
        <title>Complete genome sequence of the facultatively chemolithoautotrophic and methylotrophic alpha Proteobacterium Starkeya novella type strain (ATCC 8093(T)).</title>
        <authorList>
            <person name="Kappler U."/>
            <person name="Davenport K."/>
            <person name="Beatson S."/>
            <person name="Lucas S."/>
            <person name="Lapidus A."/>
            <person name="Copeland A."/>
            <person name="Berry K.W."/>
            <person name="Glavina Del Rio T."/>
            <person name="Hammon N."/>
            <person name="Dalin E."/>
            <person name="Tice H."/>
            <person name="Pitluck S."/>
            <person name="Richardson P."/>
            <person name="Bruce D."/>
            <person name="Goodwin L.A."/>
            <person name="Han C."/>
            <person name="Tapia R."/>
            <person name="Detter J.C."/>
            <person name="Chang Y.J."/>
            <person name="Jeffries C.D."/>
            <person name="Land M."/>
            <person name="Hauser L."/>
            <person name="Kyrpides N.C."/>
            <person name="Goker M."/>
            <person name="Ivanova N."/>
            <person name="Klenk H.P."/>
            <person name="Woyke T."/>
        </authorList>
    </citation>
    <scope>NUCLEOTIDE SEQUENCE [LARGE SCALE GENOMIC DNA]</scope>
    <source>
        <strain evidence="3">ATCC 8093 / DSM 506 / JCM 20403 / CCM 1077 / IAM 12100 / NBRC 12443 / NCIMB 10456</strain>
    </source>
</reference>
<dbReference type="RefSeq" id="WP_013168538.1">
    <property type="nucleotide sequence ID" value="NC_014217.1"/>
</dbReference>
<feature type="transmembrane region" description="Helical" evidence="1">
    <location>
        <begin position="148"/>
        <end position="169"/>
    </location>
</feature>
<feature type="transmembrane region" description="Helical" evidence="1">
    <location>
        <begin position="205"/>
        <end position="226"/>
    </location>
</feature>
<accession>D6ZYR8</accession>
<evidence type="ECO:0000256" key="1">
    <source>
        <dbReference type="SAM" id="Phobius"/>
    </source>
</evidence>